<accession>A0A410UYC5</accession>
<reference evidence="1" key="1">
    <citation type="journal article" date="2014" name="Int. J. Syst. Evol. Microbiol.">
        <title>Complete genome sequence of Corynebacterium casei LMG S-19264T (=DSM 44701T), isolated from a smear-ripened cheese.</title>
        <authorList>
            <consortium name="US DOE Joint Genome Institute (JGI-PGF)"/>
            <person name="Walter F."/>
            <person name="Albersmeier A."/>
            <person name="Kalinowski J."/>
            <person name="Ruckert C."/>
        </authorList>
    </citation>
    <scope>NUCLEOTIDE SEQUENCE</scope>
    <source>
        <strain evidence="1">CGMCC 1.15034</strain>
    </source>
</reference>
<dbReference type="AlphaFoldDB" id="A0A410UYC5"/>
<dbReference type="EMBL" id="CP030057">
    <property type="protein sequence ID" value="QOZ57456.1"/>
    <property type="molecule type" value="Genomic_DNA"/>
</dbReference>
<evidence type="ECO:0000313" key="2">
    <source>
        <dbReference type="EMBL" id="QOZ57456.1"/>
    </source>
</evidence>
<evidence type="ECO:0000313" key="1">
    <source>
        <dbReference type="EMBL" id="GGI34637.1"/>
    </source>
</evidence>
<dbReference type="Proteomes" id="UP000625079">
    <property type="component" value="Unassembled WGS sequence"/>
</dbReference>
<dbReference type="EMBL" id="BMHC01000081">
    <property type="protein sequence ID" value="GGI34637.1"/>
    <property type="molecule type" value="Genomic_DNA"/>
</dbReference>
<organism evidence="1 4">
    <name type="scientific">Bradyrhizobium guangdongense</name>
    <dbReference type="NCBI Taxonomy" id="1325090"/>
    <lineage>
        <taxon>Bacteria</taxon>
        <taxon>Pseudomonadati</taxon>
        <taxon>Pseudomonadota</taxon>
        <taxon>Alphaproteobacteria</taxon>
        <taxon>Hyphomicrobiales</taxon>
        <taxon>Nitrobacteraceae</taxon>
        <taxon>Bradyrhizobium</taxon>
    </lineage>
</organism>
<gene>
    <name evidence="1" type="ORF">GCM10010987_80300</name>
    <name evidence="2" type="ORF">XH86_00915</name>
</gene>
<name>A0A410UYC5_9BRAD</name>
<evidence type="ECO:0000313" key="3">
    <source>
        <dbReference type="Proteomes" id="UP000593880"/>
    </source>
</evidence>
<dbReference type="Proteomes" id="UP000593880">
    <property type="component" value="Chromosome"/>
</dbReference>
<sequence>MALDGQTTLTVHGLDGDNKAVRADVFTRKLRALLAGLGVADKVANGKSLCRSACNIDPLSRGIGVQN</sequence>
<reference evidence="2 3" key="2">
    <citation type="submission" date="2018-06" db="EMBL/GenBank/DDBJ databases">
        <title>Comparative genomics of rhizobia nodulating Arachis hypogaea in China.</title>
        <authorList>
            <person name="Li Y."/>
        </authorList>
    </citation>
    <scope>NUCLEOTIDE SEQUENCE [LARGE SCALE GENOMIC DNA]</scope>
    <source>
        <strain evidence="2 3">CCBAU 51658</strain>
    </source>
</reference>
<evidence type="ECO:0000313" key="4">
    <source>
        <dbReference type="Proteomes" id="UP000625079"/>
    </source>
</evidence>
<reference evidence="1" key="3">
    <citation type="submission" date="2022-12" db="EMBL/GenBank/DDBJ databases">
        <authorList>
            <person name="Sun Q."/>
            <person name="Zhou Y."/>
        </authorList>
    </citation>
    <scope>NUCLEOTIDE SEQUENCE</scope>
    <source>
        <strain evidence="1">CGMCC 1.15034</strain>
    </source>
</reference>
<keyword evidence="3" id="KW-1185">Reference proteome</keyword>
<proteinExistence type="predicted"/>
<protein>
    <submittedName>
        <fullName evidence="1">Uncharacterized protein</fullName>
    </submittedName>
</protein>